<reference evidence="2 3" key="1">
    <citation type="submission" date="2015-09" db="EMBL/GenBank/DDBJ databases">
        <title>Draft genome sequence of Alicyclobacillus ferrooxydans DSM 22381.</title>
        <authorList>
            <person name="Hemp J."/>
        </authorList>
    </citation>
    <scope>NUCLEOTIDE SEQUENCE [LARGE SCALE GENOMIC DNA]</scope>
    <source>
        <strain evidence="2 3">TC-34</strain>
    </source>
</reference>
<keyword evidence="1" id="KW-1133">Transmembrane helix</keyword>
<accession>A0A0P9EUB2</accession>
<comment type="caution">
    <text evidence="2">The sequence shown here is derived from an EMBL/GenBank/DDBJ whole genome shotgun (WGS) entry which is preliminary data.</text>
</comment>
<keyword evidence="1" id="KW-0812">Transmembrane</keyword>
<name>A0A0P9EUB2_9BACL</name>
<dbReference type="EMBL" id="LJCO01000075">
    <property type="protein sequence ID" value="KPV42540.1"/>
    <property type="molecule type" value="Genomic_DNA"/>
</dbReference>
<gene>
    <name evidence="2" type="ORF">AN477_17005</name>
</gene>
<dbReference type="AlphaFoldDB" id="A0A0P9EUB2"/>
<sequence>MLIPVMLLVILCFDLWFLRIGVSSLHRGIFKSPRHIAAMILMVIGDVFWFIAAYQHLRPYAVNAVFVISLAGISVLLLVVGAVIVVRRT</sequence>
<feature type="transmembrane region" description="Helical" evidence="1">
    <location>
        <begin position="36"/>
        <end position="54"/>
    </location>
</feature>
<evidence type="ECO:0000313" key="3">
    <source>
        <dbReference type="Proteomes" id="UP000050482"/>
    </source>
</evidence>
<protein>
    <submittedName>
        <fullName evidence="2">Uncharacterized protein</fullName>
    </submittedName>
</protein>
<dbReference type="PATRIC" id="fig|471514.4.peg.3893"/>
<keyword evidence="3" id="KW-1185">Reference proteome</keyword>
<proteinExistence type="predicted"/>
<feature type="transmembrane region" description="Helical" evidence="1">
    <location>
        <begin position="6"/>
        <end position="24"/>
    </location>
</feature>
<evidence type="ECO:0000256" key="1">
    <source>
        <dbReference type="SAM" id="Phobius"/>
    </source>
</evidence>
<feature type="transmembrane region" description="Helical" evidence="1">
    <location>
        <begin position="60"/>
        <end position="86"/>
    </location>
</feature>
<keyword evidence="1" id="KW-0472">Membrane</keyword>
<evidence type="ECO:0000313" key="2">
    <source>
        <dbReference type="EMBL" id="KPV42540.1"/>
    </source>
</evidence>
<dbReference type="Proteomes" id="UP000050482">
    <property type="component" value="Unassembled WGS sequence"/>
</dbReference>
<organism evidence="2 3">
    <name type="scientific">Alicyclobacillus ferrooxydans</name>
    <dbReference type="NCBI Taxonomy" id="471514"/>
    <lineage>
        <taxon>Bacteria</taxon>
        <taxon>Bacillati</taxon>
        <taxon>Bacillota</taxon>
        <taxon>Bacilli</taxon>
        <taxon>Bacillales</taxon>
        <taxon>Alicyclobacillaceae</taxon>
        <taxon>Alicyclobacillus</taxon>
    </lineage>
</organism>